<accession>A0A1H4FH10</accession>
<dbReference type="InterPro" id="IPR009056">
    <property type="entry name" value="Cyt_c-like_dom"/>
</dbReference>
<dbReference type="Pfam" id="PF13442">
    <property type="entry name" value="Cytochrome_CBB3"/>
    <property type="match status" value="1"/>
</dbReference>
<keyword evidence="2" id="KW-0479">Metal-binding</keyword>
<feature type="domain" description="Cytochrome c" evidence="6">
    <location>
        <begin position="51"/>
        <end position="122"/>
    </location>
</feature>
<dbReference type="GO" id="GO:0046872">
    <property type="term" value="F:metal ion binding"/>
    <property type="evidence" value="ECO:0007669"/>
    <property type="project" value="UniProtKB-KW"/>
</dbReference>
<organism evidence="7 8">
    <name type="scientific">Flavobacterium gillisiae</name>
    <dbReference type="NCBI Taxonomy" id="150146"/>
    <lineage>
        <taxon>Bacteria</taxon>
        <taxon>Pseudomonadati</taxon>
        <taxon>Bacteroidota</taxon>
        <taxon>Flavobacteriia</taxon>
        <taxon>Flavobacteriales</taxon>
        <taxon>Flavobacteriaceae</taxon>
        <taxon>Flavobacterium</taxon>
    </lineage>
</organism>
<dbReference type="InterPro" id="IPR036909">
    <property type="entry name" value="Cyt_c-like_dom_sf"/>
</dbReference>
<dbReference type="Gene3D" id="1.10.760.10">
    <property type="entry name" value="Cytochrome c-like domain"/>
    <property type="match status" value="1"/>
</dbReference>
<dbReference type="STRING" id="150146.SAMN05443667_11375"/>
<protein>
    <recommendedName>
        <fullName evidence="6">Cytochrome c domain-containing protein</fullName>
    </recommendedName>
</protein>
<dbReference type="EMBL" id="FNRD01000013">
    <property type="protein sequence ID" value="SEA96110.1"/>
    <property type="molecule type" value="Genomic_DNA"/>
</dbReference>
<dbReference type="Proteomes" id="UP000198951">
    <property type="component" value="Unassembled WGS sequence"/>
</dbReference>
<feature type="compositionally biased region" description="Pro residues" evidence="4">
    <location>
        <begin position="32"/>
        <end position="42"/>
    </location>
</feature>
<evidence type="ECO:0000256" key="2">
    <source>
        <dbReference type="ARBA" id="ARBA00022723"/>
    </source>
</evidence>
<evidence type="ECO:0000256" key="5">
    <source>
        <dbReference type="SAM" id="SignalP"/>
    </source>
</evidence>
<dbReference type="GO" id="GO:0020037">
    <property type="term" value="F:heme binding"/>
    <property type="evidence" value="ECO:0007669"/>
    <property type="project" value="InterPro"/>
</dbReference>
<dbReference type="SUPFAM" id="SSF46626">
    <property type="entry name" value="Cytochrome c"/>
    <property type="match status" value="1"/>
</dbReference>
<feature type="signal peptide" evidence="5">
    <location>
        <begin position="1"/>
        <end position="21"/>
    </location>
</feature>
<reference evidence="8" key="1">
    <citation type="submission" date="2016-10" db="EMBL/GenBank/DDBJ databases">
        <authorList>
            <person name="Varghese N."/>
            <person name="Submissions S."/>
        </authorList>
    </citation>
    <scope>NUCLEOTIDE SEQUENCE [LARGE SCALE GENOMIC DNA]</scope>
    <source>
        <strain evidence="8">DSM 22376</strain>
    </source>
</reference>
<dbReference type="PROSITE" id="PS51257">
    <property type="entry name" value="PROKAR_LIPOPROTEIN"/>
    <property type="match status" value="1"/>
</dbReference>
<dbReference type="GO" id="GO:0009055">
    <property type="term" value="F:electron transfer activity"/>
    <property type="evidence" value="ECO:0007669"/>
    <property type="project" value="InterPro"/>
</dbReference>
<dbReference type="OrthoDB" id="9786191at2"/>
<evidence type="ECO:0000313" key="7">
    <source>
        <dbReference type="EMBL" id="SEA96110.1"/>
    </source>
</evidence>
<keyword evidence="3" id="KW-0408">Iron</keyword>
<keyword evidence="1" id="KW-0349">Heme</keyword>
<feature type="region of interest" description="Disordered" evidence="4">
    <location>
        <begin position="24"/>
        <end position="48"/>
    </location>
</feature>
<dbReference type="AlphaFoldDB" id="A0A1H4FH10"/>
<evidence type="ECO:0000313" key="8">
    <source>
        <dbReference type="Proteomes" id="UP000198951"/>
    </source>
</evidence>
<name>A0A1H4FH10_9FLAO</name>
<sequence length="129" mass="13522">MKKLNLIVLAMSAIIALSCSSGSESDIAPAPNSNPNPNPNPTPSSITYTNTIKGIMTANCTSCHGSTPSNGASISLDTYARVKTSTQNNLAERISRAQGTSGMMPQGRSRLPQSTIDMVVSWSNSGYVE</sequence>
<keyword evidence="8" id="KW-1185">Reference proteome</keyword>
<evidence type="ECO:0000256" key="4">
    <source>
        <dbReference type="SAM" id="MobiDB-lite"/>
    </source>
</evidence>
<proteinExistence type="predicted"/>
<gene>
    <name evidence="7" type="ORF">SAMN05443667_11375</name>
</gene>
<evidence type="ECO:0000256" key="1">
    <source>
        <dbReference type="ARBA" id="ARBA00022617"/>
    </source>
</evidence>
<dbReference type="RefSeq" id="WP_091092547.1">
    <property type="nucleotide sequence ID" value="NZ_FNRD01000013.1"/>
</dbReference>
<evidence type="ECO:0000259" key="6">
    <source>
        <dbReference type="Pfam" id="PF13442"/>
    </source>
</evidence>
<keyword evidence="5" id="KW-0732">Signal</keyword>
<evidence type="ECO:0000256" key="3">
    <source>
        <dbReference type="ARBA" id="ARBA00023004"/>
    </source>
</evidence>
<feature type="chain" id="PRO_5011479348" description="Cytochrome c domain-containing protein" evidence="5">
    <location>
        <begin position="22"/>
        <end position="129"/>
    </location>
</feature>